<dbReference type="SUPFAM" id="SSF48179">
    <property type="entry name" value="6-phosphogluconate dehydrogenase C-terminal domain-like"/>
    <property type="match status" value="1"/>
</dbReference>
<feature type="active site" evidence="2">
    <location>
        <position position="183"/>
    </location>
</feature>
<keyword evidence="6" id="KW-1185">Reference proteome</keyword>
<dbReference type="EMBL" id="FSRL01000001">
    <property type="protein sequence ID" value="SIO03063.1"/>
    <property type="molecule type" value="Genomic_DNA"/>
</dbReference>
<reference evidence="6" key="1">
    <citation type="submission" date="2016-11" db="EMBL/GenBank/DDBJ databases">
        <authorList>
            <person name="Varghese N."/>
            <person name="Submissions S."/>
        </authorList>
    </citation>
    <scope>NUCLEOTIDE SEQUENCE [LARGE SCALE GENOMIC DNA]</scope>
    <source>
        <strain evidence="6">DSM 29440</strain>
    </source>
</reference>
<dbReference type="InterPro" id="IPR036291">
    <property type="entry name" value="NAD(P)-bd_dom_sf"/>
</dbReference>
<dbReference type="InterPro" id="IPR006115">
    <property type="entry name" value="6PGDH_NADP-bd"/>
</dbReference>
<dbReference type="GO" id="GO:0050661">
    <property type="term" value="F:NADP binding"/>
    <property type="evidence" value="ECO:0007669"/>
    <property type="project" value="InterPro"/>
</dbReference>
<gene>
    <name evidence="5" type="ORF">SAMN05444002_2238</name>
</gene>
<proteinExistence type="predicted"/>
<dbReference type="Proteomes" id="UP000184932">
    <property type="component" value="Unassembled WGS sequence"/>
</dbReference>
<dbReference type="RefSeq" id="WP_074256282.1">
    <property type="nucleotide sequence ID" value="NZ_FSRL01000001.1"/>
</dbReference>
<dbReference type="InterPro" id="IPR013328">
    <property type="entry name" value="6PGD_dom2"/>
</dbReference>
<feature type="domain" description="Phosphogluconate dehydrogenase NAD-binding putative C-terminal" evidence="4">
    <location>
        <begin position="205"/>
        <end position="273"/>
    </location>
</feature>
<dbReference type="SUPFAM" id="SSF51735">
    <property type="entry name" value="NAD(P)-binding Rossmann-fold domains"/>
    <property type="match status" value="1"/>
</dbReference>
<dbReference type="OrthoDB" id="4333at2"/>
<feature type="domain" description="6-phosphogluconate dehydrogenase NADP-binding" evidence="3">
    <location>
        <begin position="13"/>
        <end position="154"/>
    </location>
</feature>
<evidence type="ECO:0000259" key="3">
    <source>
        <dbReference type="Pfam" id="PF03446"/>
    </source>
</evidence>
<dbReference type="Gene3D" id="3.40.50.720">
    <property type="entry name" value="NAD(P)-binding Rossmann-like Domain"/>
    <property type="match status" value="1"/>
</dbReference>
<organism evidence="5 6">
    <name type="scientific">Vannielia litorea</name>
    <dbReference type="NCBI Taxonomy" id="1217970"/>
    <lineage>
        <taxon>Bacteria</taxon>
        <taxon>Pseudomonadati</taxon>
        <taxon>Pseudomonadota</taxon>
        <taxon>Alphaproteobacteria</taxon>
        <taxon>Rhodobacterales</taxon>
        <taxon>Paracoccaceae</taxon>
        <taxon>Vannielia</taxon>
    </lineage>
</organism>
<dbReference type="Pfam" id="PF03446">
    <property type="entry name" value="NAD_binding_2"/>
    <property type="match status" value="1"/>
</dbReference>
<evidence type="ECO:0000256" key="2">
    <source>
        <dbReference type="PIRSR" id="PIRSR000103-1"/>
    </source>
</evidence>
<dbReference type="AlphaFoldDB" id="A0A1N6G6B5"/>
<evidence type="ECO:0000313" key="5">
    <source>
        <dbReference type="EMBL" id="SIO03063.1"/>
    </source>
</evidence>
<evidence type="ECO:0000259" key="4">
    <source>
        <dbReference type="Pfam" id="PF09130"/>
    </source>
</evidence>
<dbReference type="GO" id="GO:0016491">
    <property type="term" value="F:oxidoreductase activity"/>
    <property type="evidence" value="ECO:0007669"/>
    <property type="project" value="UniProtKB-KW"/>
</dbReference>
<sequence length="308" mass="32227">MPDNKHLSNGPQIVLLGFGEAGQAFASGWKGAGIAVQIAAFDIKTNSPSTAEGKWSDYAAAGVTGVDTLDEVAAQGSLVFSLVTADQAEVAAEAAASSLGPGAWFFDCNSCSPGAKRRNAQRLEGRGINYIDTAVMAPVHPALHRTPLLLSGPRAGEARDALHALDMKAAIAGGEVGRASATKMIRSIMVKGIEALTLECILAGRRAGVDEAVLASLDASMPGWNWPQRAAYNLERATTHGIRRAAEMREVERTLDELGLPAHMSQAIVEWQALAGSLRLDLNEADADFAARADLMNDALSGAARAAE</sequence>
<dbReference type="PIRSF" id="PIRSF000103">
    <property type="entry name" value="HIBADH"/>
    <property type="match status" value="1"/>
</dbReference>
<dbReference type="STRING" id="1217970.SAMN05444002_2238"/>
<dbReference type="Pfam" id="PF09130">
    <property type="entry name" value="DUF1932"/>
    <property type="match status" value="1"/>
</dbReference>
<accession>A0A1N6G6B5</accession>
<protein>
    <submittedName>
        <fullName evidence="5">3-hydroxyisobutyrate dehydrogenase</fullName>
    </submittedName>
</protein>
<dbReference type="Gene3D" id="1.10.1040.10">
    <property type="entry name" value="N-(1-d-carboxylethyl)-l-norvaline Dehydrogenase, domain 2"/>
    <property type="match status" value="1"/>
</dbReference>
<dbReference type="InterPro" id="IPR015814">
    <property type="entry name" value="Pgluconate_DH_NAD-bd_C"/>
</dbReference>
<dbReference type="InterPro" id="IPR008927">
    <property type="entry name" value="6-PGluconate_DH-like_C_sf"/>
</dbReference>
<evidence type="ECO:0000313" key="6">
    <source>
        <dbReference type="Proteomes" id="UP000184932"/>
    </source>
</evidence>
<dbReference type="InterPro" id="IPR015815">
    <property type="entry name" value="HIBADH-related"/>
</dbReference>
<name>A0A1N6G6B5_9RHOB</name>
<evidence type="ECO:0000256" key="1">
    <source>
        <dbReference type="ARBA" id="ARBA00023002"/>
    </source>
</evidence>
<keyword evidence="1" id="KW-0560">Oxidoreductase</keyword>